<feature type="active site" evidence="13">
    <location>
        <position position="405"/>
    </location>
</feature>
<evidence type="ECO:0000256" key="7">
    <source>
        <dbReference type="ARBA" id="ARBA00022989"/>
    </source>
</evidence>
<feature type="active site" evidence="13">
    <location>
        <position position="407"/>
    </location>
</feature>
<organism evidence="16 17">
    <name type="scientific">Paenibacillus amylolyticus</name>
    <dbReference type="NCBI Taxonomy" id="1451"/>
    <lineage>
        <taxon>Bacteria</taxon>
        <taxon>Bacillati</taxon>
        <taxon>Bacillota</taxon>
        <taxon>Bacilli</taxon>
        <taxon>Bacillales</taxon>
        <taxon>Paenibacillaceae</taxon>
        <taxon>Paenibacillus</taxon>
    </lineage>
</organism>
<keyword evidence="3 13" id="KW-0444">Lipid biosynthesis</keyword>
<evidence type="ECO:0000256" key="14">
    <source>
        <dbReference type="NCBIfam" id="TIGR04265"/>
    </source>
</evidence>
<sequence length="487" mass="56055">MEGRRYSSMVTLILSLVMIMNILLSAVFLFFERRDIGYTWAWLMIFYFIPIVGFIVYLFLGRNLKKKNFYGLSAEERSSLKLIVENQIVTLKEQRKESNPLLMKYADLIQLNLTSSNAILTNDNEIFIFDDGQEKFDSLFADIKHAKKEINIQYYIIQPDSLGKKLRDELTIKAKEGVKVRVLYDEIGSKKLSLKFFRELISAGGEVEVFFPSLIRPLNFRMNNRNHRKLCIIDGEIAYIGGFNLGNEYLGMDKKFGYWRDTHFKMHGDAVNHIQGRFILDWKHASKSGQVSYEQFSFNTVKLGGSSPVQIVSSGPNSQVEHLKNMYIKLIVNAKKSVYIQTPYFIPDSTFMDACKIALLSGVDLRIMIPNKPDHPFVYWATWAYVGELLDYGAKILLYDNGFLHAKTIVVDEEVASVGTMNIDSRSFRLNFEVNAIVYDEGVAKQLQELFHQDSQLSSELTSDRYKNRSLIIKFKEGISRLLSPIL</sequence>
<dbReference type="FunFam" id="3.30.870.10:FF:000021">
    <property type="entry name" value="Cardiolipin synthase"/>
    <property type="match status" value="1"/>
</dbReference>
<dbReference type="PANTHER" id="PTHR21248">
    <property type="entry name" value="CARDIOLIPIN SYNTHASE"/>
    <property type="match status" value="1"/>
</dbReference>
<comment type="subcellular location">
    <subcellularLocation>
        <location evidence="1 13">Cell membrane</location>
        <topology evidence="1 13">Multi-pass membrane protein</topology>
    </subcellularLocation>
</comment>
<evidence type="ECO:0000259" key="15">
    <source>
        <dbReference type="PROSITE" id="PS50035"/>
    </source>
</evidence>
<evidence type="ECO:0000256" key="13">
    <source>
        <dbReference type="HAMAP-Rule" id="MF_01916"/>
    </source>
</evidence>
<keyword evidence="7 13" id="KW-1133">Transmembrane helix</keyword>
<accession>A0A1R1BHF0</accession>
<evidence type="ECO:0000256" key="3">
    <source>
        <dbReference type="ARBA" id="ARBA00022516"/>
    </source>
</evidence>
<keyword evidence="10 13" id="KW-0594">Phospholipid biosynthesis</keyword>
<evidence type="ECO:0000313" key="17">
    <source>
        <dbReference type="Proteomes" id="UP000187134"/>
    </source>
</evidence>
<dbReference type="HAMAP" id="MF_01916">
    <property type="entry name" value="Cardiolipin_synth_Cls"/>
    <property type="match status" value="1"/>
</dbReference>
<dbReference type="InterPro" id="IPR027379">
    <property type="entry name" value="CLS_N"/>
</dbReference>
<dbReference type="NCBIfam" id="TIGR04265">
    <property type="entry name" value="bac_cardiolipin"/>
    <property type="match status" value="1"/>
</dbReference>
<dbReference type="EMBL" id="MRTJ01000020">
    <property type="protein sequence ID" value="OMF07182.1"/>
    <property type="molecule type" value="Genomic_DNA"/>
</dbReference>
<protein>
    <recommendedName>
        <fullName evidence="13 14">Cardiolipin synthase</fullName>
        <shortName evidence="13">CL synthase</shortName>
        <ecNumber evidence="13 14">2.7.8.-</ecNumber>
    </recommendedName>
</protein>
<dbReference type="GO" id="GO:0032049">
    <property type="term" value="P:cardiolipin biosynthetic process"/>
    <property type="evidence" value="ECO:0007669"/>
    <property type="project" value="UniProtKB-UniRule"/>
</dbReference>
<gene>
    <name evidence="16" type="ORF">BK131_26935</name>
</gene>
<dbReference type="Proteomes" id="UP000187134">
    <property type="component" value="Unassembled WGS sequence"/>
</dbReference>
<dbReference type="InterPro" id="IPR025202">
    <property type="entry name" value="PLD-like_dom"/>
</dbReference>
<evidence type="ECO:0000256" key="4">
    <source>
        <dbReference type="ARBA" id="ARBA00022679"/>
    </source>
</evidence>
<dbReference type="GO" id="GO:0005886">
    <property type="term" value="C:plasma membrane"/>
    <property type="evidence" value="ECO:0007669"/>
    <property type="project" value="UniProtKB-SubCell"/>
</dbReference>
<evidence type="ECO:0000313" key="16">
    <source>
        <dbReference type="EMBL" id="OMF07182.1"/>
    </source>
</evidence>
<dbReference type="Pfam" id="PF13091">
    <property type="entry name" value="PLDc_2"/>
    <property type="match status" value="2"/>
</dbReference>
<evidence type="ECO:0000256" key="6">
    <source>
        <dbReference type="ARBA" id="ARBA00022737"/>
    </source>
</evidence>
<keyword evidence="2 13" id="KW-1003">Cell membrane</keyword>
<dbReference type="Gene3D" id="3.30.870.10">
    <property type="entry name" value="Endonuclease Chain A"/>
    <property type="match status" value="2"/>
</dbReference>
<feature type="active site" evidence="13">
    <location>
        <position position="229"/>
    </location>
</feature>
<dbReference type="FunFam" id="3.30.870.10:FF:000014">
    <property type="entry name" value="Cardiolipin synthase"/>
    <property type="match status" value="1"/>
</dbReference>
<keyword evidence="11 13" id="KW-1208">Phospholipid metabolism</keyword>
<reference evidence="16 17" key="1">
    <citation type="submission" date="2016-11" db="EMBL/GenBank/DDBJ databases">
        <title>Paenibacillus species isolates.</title>
        <authorList>
            <person name="Beno S.M."/>
        </authorList>
    </citation>
    <scope>NUCLEOTIDE SEQUENCE [LARGE SCALE GENOMIC DNA]</scope>
    <source>
        <strain evidence="16 17">FSL H8-0246</strain>
    </source>
</reference>
<keyword evidence="5 13" id="KW-0812">Transmembrane</keyword>
<dbReference type="PROSITE" id="PS50035">
    <property type="entry name" value="PLD"/>
    <property type="match status" value="2"/>
</dbReference>
<keyword evidence="6" id="KW-0677">Repeat</keyword>
<dbReference type="InterPro" id="IPR030874">
    <property type="entry name" value="Cardiolipin_synth_Firmi"/>
</dbReference>
<keyword evidence="4 13" id="KW-0808">Transferase</keyword>
<dbReference type="CDD" id="cd09110">
    <property type="entry name" value="PLDc_CLS_1"/>
    <property type="match status" value="1"/>
</dbReference>
<dbReference type="Pfam" id="PF13396">
    <property type="entry name" value="PLDc_N"/>
    <property type="match status" value="1"/>
</dbReference>
<dbReference type="SMART" id="SM00155">
    <property type="entry name" value="PLDc"/>
    <property type="match status" value="2"/>
</dbReference>
<name>A0A1R1BHF0_PAEAM</name>
<comment type="caution">
    <text evidence="16">The sequence shown here is derived from an EMBL/GenBank/DDBJ whole genome shotgun (WGS) entry which is preliminary data.</text>
</comment>
<dbReference type="PANTHER" id="PTHR21248:SF22">
    <property type="entry name" value="PHOSPHOLIPASE D"/>
    <property type="match status" value="1"/>
</dbReference>
<dbReference type="InterPro" id="IPR022924">
    <property type="entry name" value="Cardiolipin_synthase"/>
</dbReference>
<evidence type="ECO:0000256" key="12">
    <source>
        <dbReference type="ARBA" id="ARBA00057569"/>
    </source>
</evidence>
<dbReference type="InterPro" id="IPR001736">
    <property type="entry name" value="PLipase_D/transphosphatidylase"/>
</dbReference>
<feature type="active site" evidence="13">
    <location>
        <position position="234"/>
    </location>
</feature>
<feature type="transmembrane region" description="Helical" evidence="13">
    <location>
        <begin position="12"/>
        <end position="31"/>
    </location>
</feature>
<evidence type="ECO:0000256" key="9">
    <source>
        <dbReference type="ARBA" id="ARBA00023136"/>
    </source>
</evidence>
<evidence type="ECO:0000256" key="5">
    <source>
        <dbReference type="ARBA" id="ARBA00022692"/>
    </source>
</evidence>
<feature type="active site" evidence="13">
    <location>
        <position position="412"/>
    </location>
</feature>
<feature type="domain" description="PLD phosphodiesterase" evidence="15">
    <location>
        <begin position="400"/>
        <end position="427"/>
    </location>
</feature>
<dbReference type="EC" id="2.7.8.-" evidence="13 14"/>
<evidence type="ECO:0000256" key="11">
    <source>
        <dbReference type="ARBA" id="ARBA00023264"/>
    </source>
</evidence>
<evidence type="ECO:0000256" key="1">
    <source>
        <dbReference type="ARBA" id="ARBA00004651"/>
    </source>
</evidence>
<comment type="catalytic activity">
    <reaction evidence="13">
        <text>2 a 1,2-diacyl-sn-glycero-3-phospho-(1'-sn-glycerol) = a cardiolipin + glycerol</text>
        <dbReference type="Rhea" id="RHEA:31451"/>
        <dbReference type="ChEBI" id="CHEBI:17754"/>
        <dbReference type="ChEBI" id="CHEBI:62237"/>
        <dbReference type="ChEBI" id="CHEBI:64716"/>
    </reaction>
</comment>
<dbReference type="AlphaFoldDB" id="A0A1R1BHF0"/>
<feature type="domain" description="PLD phosphodiesterase" evidence="15">
    <location>
        <begin position="222"/>
        <end position="249"/>
    </location>
</feature>
<dbReference type="SUPFAM" id="SSF56024">
    <property type="entry name" value="Phospholipase D/nuclease"/>
    <property type="match status" value="2"/>
</dbReference>
<proteinExistence type="inferred from homology"/>
<dbReference type="GO" id="GO:0008808">
    <property type="term" value="F:cardiolipin synthase activity"/>
    <property type="evidence" value="ECO:0007669"/>
    <property type="project" value="UniProtKB-UniRule"/>
</dbReference>
<feature type="transmembrane region" description="Helical" evidence="13">
    <location>
        <begin position="37"/>
        <end position="60"/>
    </location>
</feature>
<dbReference type="CDD" id="cd09112">
    <property type="entry name" value="PLDc_CLS_2"/>
    <property type="match status" value="1"/>
</dbReference>
<feature type="active site" evidence="13">
    <location>
        <position position="227"/>
    </location>
</feature>
<evidence type="ECO:0000256" key="8">
    <source>
        <dbReference type="ARBA" id="ARBA00023098"/>
    </source>
</evidence>
<evidence type="ECO:0000256" key="10">
    <source>
        <dbReference type="ARBA" id="ARBA00023209"/>
    </source>
</evidence>
<keyword evidence="8 13" id="KW-0443">Lipid metabolism</keyword>
<comment type="similarity">
    <text evidence="13">Belongs to the phospholipase D family. Cardiolipin synthase subfamily.</text>
</comment>
<evidence type="ECO:0000256" key="2">
    <source>
        <dbReference type="ARBA" id="ARBA00022475"/>
    </source>
</evidence>
<keyword evidence="9 13" id="KW-0472">Membrane</keyword>
<comment type="function">
    <text evidence="12 13">Catalyzes the reversible phosphatidyl group transfer from one phosphatidylglycerol molecule to another to form cardiolipin (CL) (diphosphatidylglycerol) and glycerol.</text>
</comment>